<evidence type="ECO:0000256" key="2">
    <source>
        <dbReference type="ARBA" id="ARBA00022642"/>
    </source>
</evidence>
<dbReference type="NCBIfam" id="NF008623">
    <property type="entry name" value="PRK11609.1"/>
    <property type="match status" value="1"/>
</dbReference>
<dbReference type="Pfam" id="PF00857">
    <property type="entry name" value="Isochorismatase"/>
    <property type="match status" value="1"/>
</dbReference>
<dbReference type="GO" id="GO:0008936">
    <property type="term" value="F:nicotinamidase activity"/>
    <property type="evidence" value="ECO:0007669"/>
    <property type="project" value="UniProtKB-EC"/>
</dbReference>
<keyword evidence="4 9" id="KW-0378">Hydrolase</keyword>
<organism evidence="9 10">
    <name type="scientific">Desulfobulbus oligotrophicus</name>
    <dbReference type="NCBI Taxonomy" id="1909699"/>
    <lineage>
        <taxon>Bacteria</taxon>
        <taxon>Pseudomonadati</taxon>
        <taxon>Thermodesulfobacteriota</taxon>
        <taxon>Desulfobulbia</taxon>
        <taxon>Desulfobulbales</taxon>
        <taxon>Desulfobulbaceae</taxon>
        <taxon>Desulfobulbus</taxon>
    </lineage>
</organism>
<feature type="domain" description="Isochorismatase-like" evidence="8">
    <location>
        <begin position="4"/>
        <end position="191"/>
    </location>
</feature>
<dbReference type="PANTHER" id="PTHR11080">
    <property type="entry name" value="PYRAZINAMIDASE/NICOTINAMIDASE"/>
    <property type="match status" value="1"/>
</dbReference>
<evidence type="ECO:0000256" key="5">
    <source>
        <dbReference type="ARBA" id="ARBA00037900"/>
    </source>
</evidence>
<dbReference type="KEGG" id="dog:HP555_12335"/>
<keyword evidence="10" id="KW-1185">Reference proteome</keyword>
<comment type="similarity">
    <text evidence="1">Belongs to the isochorismatase family.</text>
</comment>
<name>A0A7T5VF29_9BACT</name>
<comment type="pathway">
    <text evidence="5">Cofactor biosynthesis; nicotinate biosynthesis; nicotinate from nicotinamide: step 1/1.</text>
</comment>
<dbReference type="PANTHER" id="PTHR11080:SF2">
    <property type="entry name" value="LD05707P"/>
    <property type="match status" value="1"/>
</dbReference>
<evidence type="ECO:0000259" key="8">
    <source>
        <dbReference type="Pfam" id="PF00857"/>
    </source>
</evidence>
<evidence type="ECO:0000256" key="6">
    <source>
        <dbReference type="ARBA" id="ARBA00039017"/>
    </source>
</evidence>
<evidence type="ECO:0000256" key="1">
    <source>
        <dbReference type="ARBA" id="ARBA00006336"/>
    </source>
</evidence>
<protein>
    <recommendedName>
        <fullName evidence="6">nicotinamidase</fullName>
        <ecNumber evidence="6">3.5.1.19</ecNumber>
    </recommendedName>
    <alternativeName>
        <fullName evidence="7">Nicotinamide deamidase</fullName>
    </alternativeName>
</protein>
<evidence type="ECO:0000313" key="10">
    <source>
        <dbReference type="Proteomes" id="UP000596092"/>
    </source>
</evidence>
<dbReference type="GO" id="GO:0046872">
    <property type="term" value="F:metal ion binding"/>
    <property type="evidence" value="ECO:0007669"/>
    <property type="project" value="UniProtKB-KW"/>
</dbReference>
<reference evidence="9 10" key="1">
    <citation type="submission" date="2020-05" db="EMBL/GenBank/DDBJ databases">
        <title>Complete genome of Desulfobulbus oligotrophicus.</title>
        <authorList>
            <person name="Podar M."/>
        </authorList>
    </citation>
    <scope>NUCLEOTIDE SEQUENCE [LARGE SCALE GENOMIC DNA]</scope>
    <source>
        <strain evidence="9 10">Prop6</strain>
    </source>
</reference>
<proteinExistence type="inferred from homology"/>
<dbReference type="GO" id="GO:0019363">
    <property type="term" value="P:pyridine nucleotide biosynthetic process"/>
    <property type="evidence" value="ECO:0007669"/>
    <property type="project" value="UniProtKB-KW"/>
</dbReference>
<dbReference type="SUPFAM" id="SSF52499">
    <property type="entry name" value="Isochorismatase-like hydrolases"/>
    <property type="match status" value="1"/>
</dbReference>
<evidence type="ECO:0000313" key="9">
    <source>
        <dbReference type="EMBL" id="QQG66601.1"/>
    </source>
</evidence>
<evidence type="ECO:0000256" key="3">
    <source>
        <dbReference type="ARBA" id="ARBA00022723"/>
    </source>
</evidence>
<evidence type="ECO:0000256" key="7">
    <source>
        <dbReference type="ARBA" id="ARBA00043224"/>
    </source>
</evidence>
<dbReference type="AlphaFoldDB" id="A0A7T5VF29"/>
<dbReference type="EC" id="3.5.1.19" evidence="6"/>
<evidence type="ECO:0000256" key="4">
    <source>
        <dbReference type="ARBA" id="ARBA00022801"/>
    </source>
</evidence>
<keyword evidence="2" id="KW-0662">Pyridine nucleotide biosynthesis</keyword>
<dbReference type="EMBL" id="CP054140">
    <property type="protein sequence ID" value="QQG66601.1"/>
    <property type="molecule type" value="Genomic_DNA"/>
</dbReference>
<dbReference type="Proteomes" id="UP000596092">
    <property type="component" value="Chromosome"/>
</dbReference>
<dbReference type="Gene3D" id="3.40.50.850">
    <property type="entry name" value="Isochorismatase-like"/>
    <property type="match status" value="1"/>
</dbReference>
<dbReference type="InterPro" id="IPR000868">
    <property type="entry name" value="Isochorismatase-like_dom"/>
</dbReference>
<dbReference type="RefSeq" id="WP_199262881.1">
    <property type="nucleotide sequence ID" value="NZ_CP054140.1"/>
</dbReference>
<dbReference type="InterPro" id="IPR036380">
    <property type="entry name" value="Isochorismatase-like_sf"/>
</dbReference>
<accession>A0A7T5VF29</accession>
<dbReference type="InterPro" id="IPR052347">
    <property type="entry name" value="Isochorismatase_Nicotinamidase"/>
</dbReference>
<sequence>MKNSALLIIDVQNDFCPGGSLAVTGGDRVIAPLNRVAAAFAAAGLPVFATRDWHPPETSHFQAQGGPWPVHCVRDSAGAAYHPDLRLPEGTVHLYKGVDEQRDGYSAFDGADQTGTLLESLLADRSVDHLSIGGLATDYCVRSSVLDALTRGLTVTVLTDAVAGVELRPGDSERSLNDMRVAGARLLTVEQAVQAHGLQR</sequence>
<gene>
    <name evidence="9" type="primary">pncA</name>
    <name evidence="9" type="ORF">HP555_12335</name>
</gene>
<keyword evidence="3" id="KW-0479">Metal-binding</keyword>